<gene>
    <name evidence="2" type="ORF">GTK07_04655</name>
</gene>
<dbReference type="SUPFAM" id="SSF52833">
    <property type="entry name" value="Thioredoxin-like"/>
    <property type="match status" value="1"/>
</dbReference>
<sequence>MIKKIIFVSSAFFVMSLLALLKANPAMGNGEDNHMPEGHAVGSSSVVLELFTSQGCSSCPSADALLWKVKQEFPDDVFALSYHVDYWDYIGWKDPFAKTEHTQKQRAYGKKFRLNSIYTPQMVVNGREHFVGSNRAELYSKIDACRAISVVNTIKIINADVANGTIAFSYDVIGNIEHKLLRVVLVIDERVTQVKRGENRNRTLKNSNIVVQEKHVELKHSSGESSIQIPSVVSKDDGLTLILLVETAGLDITGAAKREISH</sequence>
<reference evidence="2 3" key="1">
    <citation type="submission" date="2020-01" db="EMBL/GenBank/DDBJ databases">
        <title>Muricauda sediminis sp.nov. 40Bstr401.</title>
        <authorList>
            <person name="Xue Z."/>
            <person name="Zhu S."/>
            <person name="Ren N."/>
            <person name="Chen T."/>
            <person name="Chen X."/>
            <person name="Chen J."/>
            <person name="Yang J."/>
        </authorList>
    </citation>
    <scope>NUCLEOTIDE SEQUENCE [LARGE SCALE GENOMIC DNA]</scope>
    <source>
        <strain evidence="2 3">40Bstr401</strain>
    </source>
</reference>
<evidence type="ECO:0000313" key="3">
    <source>
        <dbReference type="Proteomes" id="UP000468707"/>
    </source>
</evidence>
<name>A0A6I5KX74_9FLAO</name>
<protein>
    <submittedName>
        <fullName evidence="2">DUF1223 domain-containing protein</fullName>
    </submittedName>
</protein>
<dbReference type="EMBL" id="JAAAMI010000002">
    <property type="protein sequence ID" value="NDV42608.1"/>
    <property type="molecule type" value="Genomic_DNA"/>
</dbReference>
<keyword evidence="1" id="KW-0732">Signal</keyword>
<dbReference type="RefSeq" id="WP_163633553.1">
    <property type="nucleotide sequence ID" value="NZ_JAAAMI010000002.1"/>
</dbReference>
<dbReference type="PANTHER" id="PTHR36057">
    <property type="match status" value="1"/>
</dbReference>
<dbReference type="InterPro" id="IPR010634">
    <property type="entry name" value="DUF1223"/>
</dbReference>
<proteinExistence type="predicted"/>
<dbReference type="PANTHER" id="PTHR36057:SF1">
    <property type="entry name" value="LIPOPROTEIN LIPID ATTACHMENT SITE-LIKE PROTEIN, PUTATIVE (DUF1223)-RELATED"/>
    <property type="match status" value="1"/>
</dbReference>
<dbReference type="AlphaFoldDB" id="A0A6I5KX74"/>
<evidence type="ECO:0000313" key="2">
    <source>
        <dbReference type="EMBL" id="NDV42608.1"/>
    </source>
</evidence>
<comment type="caution">
    <text evidence="2">The sequence shown here is derived from an EMBL/GenBank/DDBJ whole genome shotgun (WGS) entry which is preliminary data.</text>
</comment>
<dbReference type="InterPro" id="IPR036249">
    <property type="entry name" value="Thioredoxin-like_sf"/>
</dbReference>
<dbReference type="Proteomes" id="UP000468707">
    <property type="component" value="Unassembled WGS sequence"/>
</dbReference>
<dbReference type="Gene3D" id="3.40.30.10">
    <property type="entry name" value="Glutaredoxin"/>
    <property type="match status" value="1"/>
</dbReference>
<feature type="signal peptide" evidence="1">
    <location>
        <begin position="1"/>
        <end position="28"/>
    </location>
</feature>
<dbReference type="Pfam" id="PF06764">
    <property type="entry name" value="DUF1223"/>
    <property type="match status" value="1"/>
</dbReference>
<feature type="chain" id="PRO_5026216373" evidence="1">
    <location>
        <begin position="29"/>
        <end position="262"/>
    </location>
</feature>
<organism evidence="2 3">
    <name type="scientific">Flagellimonas sediminis</name>
    <dbReference type="NCBI Taxonomy" id="2696468"/>
    <lineage>
        <taxon>Bacteria</taxon>
        <taxon>Pseudomonadati</taxon>
        <taxon>Bacteroidota</taxon>
        <taxon>Flavobacteriia</taxon>
        <taxon>Flavobacteriales</taxon>
        <taxon>Flavobacteriaceae</taxon>
        <taxon>Flagellimonas</taxon>
    </lineage>
</organism>
<accession>A0A6I5KX74</accession>
<keyword evidence="3" id="KW-1185">Reference proteome</keyword>
<evidence type="ECO:0000256" key="1">
    <source>
        <dbReference type="SAM" id="SignalP"/>
    </source>
</evidence>